<comment type="caution">
    <text evidence="11">The sequence shown here is derived from an EMBL/GenBank/DDBJ whole genome shotgun (WGS) entry which is preliminary data.</text>
</comment>
<keyword evidence="3" id="KW-0117">Actin capping</keyword>
<dbReference type="GO" id="GO:0051693">
    <property type="term" value="P:actin filament capping"/>
    <property type="evidence" value="ECO:0007669"/>
    <property type="project" value="UniProtKB-KW"/>
</dbReference>
<comment type="similarity">
    <text evidence="2">Belongs to the spectrin family.</text>
</comment>
<keyword evidence="7" id="KW-0009">Actin-binding</keyword>
<dbReference type="InterPro" id="IPR002017">
    <property type="entry name" value="Spectrin_repeat"/>
</dbReference>
<dbReference type="OrthoDB" id="5865767at2759"/>
<sequence>MLNEIWEAEAWLAERRVALTGAEAGRDEESVLALMRRLEAQQREMTAFLPTLTKLDKALQERASEDEQVSKKLDELKVSYEEMKLLSAKRQQRLQQSLKYFKFVQECEEVQEWISEQMATAASEEYGLDVEHVETLQQAFDNFLTQLHANEGRIEAVCEAGHVLLEENTPEADKVKQRIEDIRGLWDDLKELAIARQEALAGARQVHEFDRSAEETLAWVAEKEAALQLLRALHQLRALRADLHAIRDQHQHLTQEAERLGGAFPDAKEHVLAKLEDVTDSLAALEERAAHNEHQLELADQLQAYFDKYQELTAWTNETLARVTAPDLSADVAAAERLVARHRDIAAEMDAKDESFQTFYADGEKLVREGHFMSQEVETRISTLKSRRGTLDGVWKARARIYEHHLDALLFLRDADALDQWITSRVPLVRDGKYGESLPQTEELINRHRDLEETIDAQKEKFLALRRITLIEKSFKEQRDEEEAARRRHAERQEVERLQQVKRREMERITEERRRETEFQDQQQMQGMQVERQLSTGGVSSIATAPSEENLSPAPQFERLPKSEPNVKRAESMSVSV</sequence>
<dbReference type="EMBL" id="CAKXAJ010017859">
    <property type="protein sequence ID" value="CAH2217233.1"/>
    <property type="molecule type" value="Genomic_DNA"/>
</dbReference>
<dbReference type="GO" id="GO:0003779">
    <property type="term" value="F:actin binding"/>
    <property type="evidence" value="ECO:0007669"/>
    <property type="project" value="UniProtKB-KW"/>
</dbReference>
<evidence type="ECO:0000256" key="5">
    <source>
        <dbReference type="ARBA" id="ARBA00022553"/>
    </source>
</evidence>
<dbReference type="Gene3D" id="1.20.58.60">
    <property type="match status" value="3"/>
</dbReference>
<dbReference type="Pfam" id="PF00435">
    <property type="entry name" value="Spectrin"/>
    <property type="match status" value="5"/>
</dbReference>
<dbReference type="GO" id="GO:0016328">
    <property type="term" value="C:lateral plasma membrane"/>
    <property type="evidence" value="ECO:0007669"/>
    <property type="project" value="UniProtKB-ARBA"/>
</dbReference>
<keyword evidence="5" id="KW-0597">Phosphoprotein</keyword>
<dbReference type="GO" id="GO:0045169">
    <property type="term" value="C:fusome"/>
    <property type="evidence" value="ECO:0007669"/>
    <property type="project" value="UniProtKB-ARBA"/>
</dbReference>
<dbReference type="InterPro" id="IPR018159">
    <property type="entry name" value="Spectrin/alpha-actinin"/>
</dbReference>
<keyword evidence="12" id="KW-1185">Reference proteome</keyword>
<evidence type="ECO:0000256" key="10">
    <source>
        <dbReference type="SAM" id="MobiDB-lite"/>
    </source>
</evidence>
<accession>A0A8S4QQY7</accession>
<keyword evidence="6" id="KW-0677">Repeat</keyword>
<dbReference type="FunFam" id="1.20.58.60:FF:000020">
    <property type="entry name" value="Spectrin alpha chain, non-erythrocytic 1"/>
    <property type="match status" value="1"/>
</dbReference>
<evidence type="ECO:0000256" key="2">
    <source>
        <dbReference type="ARBA" id="ARBA00006826"/>
    </source>
</evidence>
<dbReference type="GO" id="GO:0016199">
    <property type="term" value="P:axon midline choice point recognition"/>
    <property type="evidence" value="ECO:0007669"/>
    <property type="project" value="UniProtKB-ARBA"/>
</dbReference>
<dbReference type="SMART" id="SM00150">
    <property type="entry name" value="SPEC"/>
    <property type="match status" value="5"/>
</dbReference>
<evidence type="ECO:0000313" key="11">
    <source>
        <dbReference type="EMBL" id="CAH2217233.1"/>
    </source>
</evidence>
<feature type="compositionally biased region" description="Basic and acidic residues" evidence="10">
    <location>
        <begin position="508"/>
        <end position="518"/>
    </location>
</feature>
<reference evidence="11" key="1">
    <citation type="submission" date="2022-03" db="EMBL/GenBank/DDBJ databases">
        <authorList>
            <person name="Lindestad O."/>
        </authorList>
    </citation>
    <scope>NUCLEOTIDE SEQUENCE</scope>
</reference>
<keyword evidence="4" id="KW-0963">Cytoplasm</keyword>
<dbReference type="GO" id="GO:0045170">
    <property type="term" value="C:spectrosome"/>
    <property type="evidence" value="ECO:0007669"/>
    <property type="project" value="UniProtKB-ARBA"/>
</dbReference>
<evidence type="ECO:0000256" key="8">
    <source>
        <dbReference type="ARBA" id="ARBA00023212"/>
    </source>
</evidence>
<dbReference type="SUPFAM" id="SSF46966">
    <property type="entry name" value="Spectrin repeat"/>
    <property type="match status" value="3"/>
</dbReference>
<evidence type="ECO:0000256" key="3">
    <source>
        <dbReference type="ARBA" id="ARBA00022467"/>
    </source>
</evidence>
<dbReference type="GO" id="GO:0008017">
    <property type="term" value="F:microtubule binding"/>
    <property type="evidence" value="ECO:0007669"/>
    <property type="project" value="UniProtKB-ARBA"/>
</dbReference>
<keyword evidence="9" id="KW-0175">Coiled coil</keyword>
<dbReference type="FunFam" id="1.20.58.60:FF:000011">
    <property type="entry name" value="Spectrin beta chain"/>
    <property type="match status" value="1"/>
</dbReference>
<feature type="compositionally biased region" description="Low complexity" evidence="10">
    <location>
        <begin position="520"/>
        <end position="529"/>
    </location>
</feature>
<dbReference type="GO" id="GO:0031594">
    <property type="term" value="C:neuromuscular junction"/>
    <property type="evidence" value="ECO:0007669"/>
    <property type="project" value="UniProtKB-ARBA"/>
</dbReference>
<evidence type="ECO:0000256" key="6">
    <source>
        <dbReference type="ARBA" id="ARBA00022737"/>
    </source>
</evidence>
<name>A0A8S4QQY7_9NEOP</name>
<dbReference type="GO" id="GO:0005856">
    <property type="term" value="C:cytoskeleton"/>
    <property type="evidence" value="ECO:0007669"/>
    <property type="project" value="UniProtKB-SubCell"/>
</dbReference>
<feature type="compositionally biased region" description="Polar residues" evidence="10">
    <location>
        <begin position="532"/>
        <end position="550"/>
    </location>
</feature>
<keyword evidence="8" id="KW-0206">Cytoskeleton</keyword>
<evidence type="ECO:0000256" key="4">
    <source>
        <dbReference type="ARBA" id="ARBA00022490"/>
    </source>
</evidence>
<protein>
    <submittedName>
        <fullName evidence="11">Jg27391 protein</fullName>
    </submittedName>
</protein>
<dbReference type="Proteomes" id="UP000838756">
    <property type="component" value="Unassembled WGS sequence"/>
</dbReference>
<dbReference type="GO" id="GO:0048790">
    <property type="term" value="P:maintenance of presynaptic active zone structure"/>
    <property type="evidence" value="ECO:0007669"/>
    <property type="project" value="UniProtKB-ARBA"/>
</dbReference>
<proteinExistence type="inferred from homology"/>
<gene>
    <name evidence="11" type="primary">jg27391</name>
    <name evidence="11" type="ORF">PAEG_LOCUS5149</name>
</gene>
<dbReference type="AlphaFoldDB" id="A0A8S4QQY7"/>
<dbReference type="CDD" id="cd00176">
    <property type="entry name" value="SPEC"/>
    <property type="match status" value="2"/>
</dbReference>
<feature type="region of interest" description="Disordered" evidence="10">
    <location>
        <begin position="508"/>
        <end position="577"/>
    </location>
</feature>
<evidence type="ECO:0000313" key="12">
    <source>
        <dbReference type="Proteomes" id="UP000838756"/>
    </source>
</evidence>
<dbReference type="GO" id="GO:0007274">
    <property type="term" value="P:neuromuscular synaptic transmission"/>
    <property type="evidence" value="ECO:0007669"/>
    <property type="project" value="UniProtKB-ARBA"/>
</dbReference>
<feature type="compositionally biased region" description="Basic and acidic residues" evidence="10">
    <location>
        <begin position="559"/>
        <end position="571"/>
    </location>
</feature>
<comment type="subcellular location">
    <subcellularLocation>
        <location evidence="1">Cytoplasm</location>
        <location evidence="1">Cytoskeleton</location>
    </subcellularLocation>
</comment>
<organism evidence="11 12">
    <name type="scientific">Pararge aegeria aegeria</name>
    <dbReference type="NCBI Taxonomy" id="348720"/>
    <lineage>
        <taxon>Eukaryota</taxon>
        <taxon>Metazoa</taxon>
        <taxon>Ecdysozoa</taxon>
        <taxon>Arthropoda</taxon>
        <taxon>Hexapoda</taxon>
        <taxon>Insecta</taxon>
        <taxon>Pterygota</taxon>
        <taxon>Neoptera</taxon>
        <taxon>Endopterygota</taxon>
        <taxon>Lepidoptera</taxon>
        <taxon>Glossata</taxon>
        <taxon>Ditrysia</taxon>
        <taxon>Papilionoidea</taxon>
        <taxon>Nymphalidae</taxon>
        <taxon>Satyrinae</taxon>
        <taxon>Satyrini</taxon>
        <taxon>Parargina</taxon>
        <taxon>Pararge</taxon>
    </lineage>
</organism>
<dbReference type="GO" id="GO:0007026">
    <property type="term" value="P:negative regulation of microtubule depolymerization"/>
    <property type="evidence" value="ECO:0007669"/>
    <property type="project" value="UniProtKB-ARBA"/>
</dbReference>
<evidence type="ECO:0000256" key="9">
    <source>
        <dbReference type="SAM" id="Coils"/>
    </source>
</evidence>
<dbReference type="PANTHER" id="PTHR11915">
    <property type="entry name" value="SPECTRIN/FILAMIN RELATED CYTOSKELETAL PROTEIN"/>
    <property type="match status" value="1"/>
</dbReference>
<feature type="coiled-coil region" evidence="9">
    <location>
        <begin position="236"/>
        <end position="302"/>
    </location>
</feature>
<dbReference type="GO" id="GO:0042062">
    <property type="term" value="P:long-term strengthening of neuromuscular junction"/>
    <property type="evidence" value="ECO:0007669"/>
    <property type="project" value="UniProtKB-ARBA"/>
</dbReference>
<evidence type="ECO:0000256" key="7">
    <source>
        <dbReference type="ARBA" id="ARBA00023203"/>
    </source>
</evidence>
<evidence type="ECO:0000256" key="1">
    <source>
        <dbReference type="ARBA" id="ARBA00004245"/>
    </source>
</evidence>